<evidence type="ECO:0000256" key="1">
    <source>
        <dbReference type="SAM" id="MobiDB-lite"/>
    </source>
</evidence>
<reference evidence="2" key="1">
    <citation type="submission" date="2020-02" db="EMBL/GenBank/DDBJ databases">
        <authorList>
            <person name="Meier V. D."/>
        </authorList>
    </citation>
    <scope>NUCLEOTIDE SEQUENCE</scope>
    <source>
        <strain evidence="2">AVDCRST_MAG52</strain>
    </source>
</reference>
<dbReference type="Pfam" id="PF12900">
    <property type="entry name" value="Pyridox_ox_2"/>
    <property type="match status" value="1"/>
</dbReference>
<dbReference type="EMBL" id="CADCTN010000001">
    <property type="protein sequence ID" value="CAA9209150.1"/>
    <property type="molecule type" value="Genomic_DNA"/>
</dbReference>
<proteinExistence type="predicted"/>
<dbReference type="Gene3D" id="2.30.110.10">
    <property type="entry name" value="Electron Transport, Fmn-binding Protein, Chain A"/>
    <property type="match status" value="1"/>
</dbReference>
<name>A0A6J4GZJ6_9ACTN</name>
<dbReference type="SUPFAM" id="SSF50475">
    <property type="entry name" value="FMN-binding split barrel"/>
    <property type="match status" value="1"/>
</dbReference>
<dbReference type="PANTHER" id="PTHR34071:SF2">
    <property type="entry name" value="FLAVIN-NUCLEOTIDE-BINDING PROTEIN"/>
    <property type="match status" value="1"/>
</dbReference>
<evidence type="ECO:0000313" key="2">
    <source>
        <dbReference type="EMBL" id="CAA9209150.1"/>
    </source>
</evidence>
<dbReference type="InterPro" id="IPR024747">
    <property type="entry name" value="Pyridox_Oxase-rel"/>
</dbReference>
<organism evidence="2">
    <name type="scientific">uncultured Blastococcus sp</name>
    <dbReference type="NCBI Taxonomy" id="217144"/>
    <lineage>
        <taxon>Bacteria</taxon>
        <taxon>Bacillati</taxon>
        <taxon>Actinomycetota</taxon>
        <taxon>Actinomycetes</taxon>
        <taxon>Geodermatophilales</taxon>
        <taxon>Geodermatophilaceae</taxon>
        <taxon>Blastococcus</taxon>
        <taxon>environmental samples</taxon>
    </lineage>
</organism>
<dbReference type="PANTHER" id="PTHR34071">
    <property type="entry name" value="5-NITROIMIDAZOLE ANTIBIOTICS RESISTANCE PROTEIN, NIMA-FAMILY-RELATED PROTEIN-RELATED"/>
    <property type="match status" value="1"/>
</dbReference>
<protein>
    <submittedName>
        <fullName evidence="2">Pyridoxamine 5'-phosphate oxidase-related, FMN-binding</fullName>
    </submittedName>
</protein>
<accession>A0A6J4GZJ6</accession>
<gene>
    <name evidence="2" type="ORF">AVDCRST_MAG52-1066</name>
</gene>
<sequence length="221" mass="23152">MTAYPRTSRTTPSRLPDRVGYDRAAAHAVLDEALVCHVGFVVDGRPVVLPQLHARVGEVLYLHGSTGARGMRAATGEGLDVCVTVTLVDGLVLARSAVNHSMNYRSVVAHGTATVVVDAAEKAQALDALVEAIVAGRVAGSRPPTRKELAATTVLRLPLEEVSVKVRSGPPNDDAEDLDLPHWAGVLPLTTVPGEPVPDPDLAAGTPVPQHVRSWSRPAGG</sequence>
<dbReference type="AlphaFoldDB" id="A0A6J4GZJ6"/>
<feature type="region of interest" description="Disordered" evidence="1">
    <location>
        <begin position="190"/>
        <end position="221"/>
    </location>
</feature>
<dbReference type="InterPro" id="IPR012349">
    <property type="entry name" value="Split_barrel_FMN-bd"/>
</dbReference>